<evidence type="ECO:0000259" key="2">
    <source>
        <dbReference type="PROSITE" id="PS50309"/>
    </source>
</evidence>
<evidence type="ECO:0000313" key="4">
    <source>
        <dbReference type="Proteomes" id="UP000663834"/>
    </source>
</evidence>
<feature type="compositionally biased region" description="Basic and acidic residues" evidence="1">
    <location>
        <begin position="454"/>
        <end position="480"/>
    </location>
</feature>
<dbReference type="GO" id="GO:1902412">
    <property type="term" value="P:regulation of mitotic cytokinesis"/>
    <property type="evidence" value="ECO:0007669"/>
    <property type="project" value="InterPro"/>
</dbReference>
<dbReference type="Proteomes" id="UP000663834">
    <property type="component" value="Unassembled WGS sequence"/>
</dbReference>
<feature type="compositionally biased region" description="Basic and acidic residues" evidence="1">
    <location>
        <begin position="490"/>
        <end position="505"/>
    </location>
</feature>
<name>A0A815VSZ5_9BILA</name>
<dbReference type="SMART" id="SM00537">
    <property type="entry name" value="DCX"/>
    <property type="match status" value="1"/>
</dbReference>
<dbReference type="EMBL" id="CAJNOW010008208">
    <property type="protein sequence ID" value="CAF1532121.1"/>
    <property type="molecule type" value="Genomic_DNA"/>
</dbReference>
<dbReference type="PANTHER" id="PTHR46302">
    <property type="entry name" value="DOUBLECORTIN DOMAIN-CONTAINING PROTEIN 1"/>
    <property type="match status" value="1"/>
</dbReference>
<feature type="region of interest" description="Disordered" evidence="1">
    <location>
        <begin position="402"/>
        <end position="525"/>
    </location>
</feature>
<dbReference type="GO" id="GO:0008017">
    <property type="term" value="F:microtubule binding"/>
    <property type="evidence" value="ECO:0007669"/>
    <property type="project" value="InterPro"/>
</dbReference>
<comment type="caution">
    <text evidence="3">The sequence shown here is derived from an EMBL/GenBank/DDBJ whole genome shotgun (WGS) entry which is preliminary data.</text>
</comment>
<reference evidence="3" key="1">
    <citation type="submission" date="2021-02" db="EMBL/GenBank/DDBJ databases">
        <authorList>
            <person name="Nowell W R."/>
        </authorList>
    </citation>
    <scope>NUCLEOTIDE SEQUENCE</scope>
</reference>
<dbReference type="GO" id="GO:0035556">
    <property type="term" value="P:intracellular signal transduction"/>
    <property type="evidence" value="ECO:0007669"/>
    <property type="project" value="InterPro"/>
</dbReference>
<feature type="region of interest" description="Disordered" evidence="1">
    <location>
        <begin position="50"/>
        <end position="81"/>
    </location>
</feature>
<organism evidence="3 4">
    <name type="scientific">Rotaria magnacalcarata</name>
    <dbReference type="NCBI Taxonomy" id="392030"/>
    <lineage>
        <taxon>Eukaryota</taxon>
        <taxon>Metazoa</taxon>
        <taxon>Spiralia</taxon>
        <taxon>Gnathifera</taxon>
        <taxon>Rotifera</taxon>
        <taxon>Eurotatoria</taxon>
        <taxon>Bdelloidea</taxon>
        <taxon>Philodinida</taxon>
        <taxon>Philodinidae</taxon>
        <taxon>Rotaria</taxon>
    </lineage>
</organism>
<dbReference type="PROSITE" id="PS50309">
    <property type="entry name" value="DC"/>
    <property type="match status" value="1"/>
</dbReference>
<dbReference type="InterPro" id="IPR036572">
    <property type="entry name" value="Doublecortin_dom_sf"/>
</dbReference>
<evidence type="ECO:0000313" key="3">
    <source>
        <dbReference type="EMBL" id="CAF1532121.1"/>
    </source>
</evidence>
<feature type="region of interest" description="Disordered" evidence="1">
    <location>
        <begin position="218"/>
        <end position="263"/>
    </location>
</feature>
<dbReference type="OrthoDB" id="9999986at2759"/>
<dbReference type="AlphaFoldDB" id="A0A815VSZ5"/>
<evidence type="ECO:0000256" key="1">
    <source>
        <dbReference type="SAM" id="MobiDB-lite"/>
    </source>
</evidence>
<proteinExistence type="predicted"/>
<feature type="domain" description="Doublecortin" evidence="2">
    <location>
        <begin position="578"/>
        <end position="652"/>
    </location>
</feature>
<dbReference type="InterPro" id="IPR003533">
    <property type="entry name" value="Doublecortin_dom"/>
</dbReference>
<gene>
    <name evidence="3" type="ORF">KQP761_LOCUS16369</name>
</gene>
<dbReference type="GO" id="GO:0030496">
    <property type="term" value="C:midbody"/>
    <property type="evidence" value="ECO:0007669"/>
    <property type="project" value="TreeGrafter"/>
</dbReference>
<feature type="compositionally biased region" description="Low complexity" evidence="1">
    <location>
        <begin position="224"/>
        <end position="237"/>
    </location>
</feature>
<accession>A0A815VSZ5</accession>
<dbReference type="SUPFAM" id="SSF89837">
    <property type="entry name" value="Doublecortin (DC)"/>
    <property type="match status" value="2"/>
</dbReference>
<feature type="compositionally biased region" description="Basic residues" evidence="1">
    <location>
        <begin position="59"/>
        <end position="73"/>
    </location>
</feature>
<sequence>MSLLKPESRWAYSSFVGNTNNKNTNENEDIEEYYHQKFMMRVNREKNVTYETKVSQPTRVKKKQNSQHYQRSHSSRDESKNGLRIDAYEKLPIDRPLTAPIMRRNSLRPKNFLVRVFPNGDYSRFAYCASCSMNLILTEATRKLQLIKPARRLFGPTGQEILRSEDIKRDLDYSVSWGDNYIRPSTAIKHHLICRKSALWTMDGIEIRYRKRLRSQSPISDYNSTSGGRSSSSSTISRRPEPFKGPITPKRKLKPISTQTDPMQLSPVIQSPVKLQSVYTQSDLPALTAPAAMLKSVDTQTSLSPALKLNSVDTQTDKVSPISMKVTDTQTDIVLTPITKSTVSQTDEISKIDMDPVDTQTGKISKIDMDPVDTQTGEISKIGMDPVDTQTGKISKIDMEPVDTQTDEISKIDMEPVDTQTDEIPKLELKTTDTQTDGIPPIEMKTADTQTSEIKNEDKESDKKPPSEIKTEDKEPDKQPPSEIETEDKEPDKKPRSELKTEDKGTNTLDIIMPHPIKKKRDRTQTNKVTGLLPLTNIVRETTWRQQHDENQTGQVFLSPNVGQSTPIYFRPTRTTNFRVKVYRNGDRSRYAYCKSCSMDILFAAATDKLQMPVRARRLFDVNGIEIYHSNEIRRDQEYFVSSGANYAIPSN</sequence>
<protein>
    <recommendedName>
        <fullName evidence="2">Doublecortin domain-containing protein</fullName>
    </recommendedName>
</protein>
<dbReference type="PANTHER" id="PTHR46302:SF3">
    <property type="entry name" value="DOUBLECORTIN DOMAIN-CONTAINING PROTEIN 1"/>
    <property type="match status" value="1"/>
</dbReference>
<dbReference type="Gene3D" id="3.10.20.230">
    <property type="entry name" value="Doublecortin domain"/>
    <property type="match status" value="1"/>
</dbReference>
<dbReference type="InterPro" id="IPR043188">
    <property type="entry name" value="DCDC1"/>
</dbReference>